<protein>
    <submittedName>
        <fullName evidence="1">Uncharacterized protein</fullName>
    </submittedName>
</protein>
<dbReference type="AlphaFoldDB" id="A0A0L8I6H5"/>
<reference evidence="1" key="1">
    <citation type="submission" date="2015-07" db="EMBL/GenBank/DDBJ databases">
        <title>MeaNS - Measles Nucleotide Surveillance Program.</title>
        <authorList>
            <person name="Tran T."/>
            <person name="Druce J."/>
        </authorList>
    </citation>
    <scope>NUCLEOTIDE SEQUENCE</scope>
    <source>
        <strain evidence="1">UCB-OBI-ISO-001</strain>
        <tissue evidence="1">Gonad</tissue>
    </source>
</reference>
<proteinExistence type="predicted"/>
<evidence type="ECO:0000313" key="1">
    <source>
        <dbReference type="EMBL" id="KOF97083.1"/>
    </source>
</evidence>
<sequence length="63" mass="7484">MKKKSHRSQESAAVCSLLFPFQLLSKTRLSQQVCHFTLRGVIFLHCYKYHVQRRIVNHTIVRN</sequence>
<name>A0A0L8I6H5_OCTBM</name>
<dbReference type="EMBL" id="KQ416401">
    <property type="protein sequence ID" value="KOF97083.1"/>
    <property type="molecule type" value="Genomic_DNA"/>
</dbReference>
<accession>A0A0L8I6H5</accession>
<organism evidence="1">
    <name type="scientific">Octopus bimaculoides</name>
    <name type="common">California two-spotted octopus</name>
    <dbReference type="NCBI Taxonomy" id="37653"/>
    <lineage>
        <taxon>Eukaryota</taxon>
        <taxon>Metazoa</taxon>
        <taxon>Spiralia</taxon>
        <taxon>Lophotrochozoa</taxon>
        <taxon>Mollusca</taxon>
        <taxon>Cephalopoda</taxon>
        <taxon>Coleoidea</taxon>
        <taxon>Octopodiformes</taxon>
        <taxon>Octopoda</taxon>
        <taxon>Incirrata</taxon>
        <taxon>Octopodidae</taxon>
        <taxon>Octopus</taxon>
    </lineage>
</organism>
<gene>
    <name evidence="1" type="ORF">OCBIM_22031585mg</name>
</gene>